<dbReference type="SMART" id="SM00367">
    <property type="entry name" value="LRR_CC"/>
    <property type="match status" value="5"/>
</dbReference>
<evidence type="ECO:0000313" key="3">
    <source>
        <dbReference type="Proteomes" id="UP000026962"/>
    </source>
</evidence>
<dbReference type="AlphaFoldDB" id="A0A0E0KPG8"/>
<dbReference type="Proteomes" id="UP000026962">
    <property type="component" value="Chromosome 4"/>
</dbReference>
<proteinExistence type="predicted"/>
<accession>A0A0E0KPG8</accession>
<feature type="domain" description="F-box" evidence="1">
    <location>
        <begin position="2"/>
        <end position="35"/>
    </location>
</feature>
<dbReference type="SUPFAM" id="SSF52047">
    <property type="entry name" value="RNI-like"/>
    <property type="match status" value="1"/>
</dbReference>
<dbReference type="Gramene" id="OPUNC04G07580.2">
    <property type="protein sequence ID" value="OPUNC04G07580.2"/>
    <property type="gene ID" value="OPUNC04G07580"/>
</dbReference>
<organism evidence="2">
    <name type="scientific">Oryza punctata</name>
    <name type="common">Red rice</name>
    <dbReference type="NCBI Taxonomy" id="4537"/>
    <lineage>
        <taxon>Eukaryota</taxon>
        <taxon>Viridiplantae</taxon>
        <taxon>Streptophyta</taxon>
        <taxon>Embryophyta</taxon>
        <taxon>Tracheophyta</taxon>
        <taxon>Spermatophyta</taxon>
        <taxon>Magnoliopsida</taxon>
        <taxon>Liliopsida</taxon>
        <taxon>Poales</taxon>
        <taxon>Poaceae</taxon>
        <taxon>BOP clade</taxon>
        <taxon>Oryzoideae</taxon>
        <taxon>Oryzeae</taxon>
        <taxon>Oryzinae</taxon>
        <taxon>Oryza</taxon>
    </lineage>
</organism>
<dbReference type="EnsemblPlants" id="OPUNC04G07580.4">
    <property type="protein sequence ID" value="OPUNC04G07580.4"/>
    <property type="gene ID" value="OPUNC04G07580"/>
</dbReference>
<name>A0A0E0KPG8_ORYPU</name>
<dbReference type="Gramene" id="OPUNC04G07580.4">
    <property type="protein sequence ID" value="OPUNC04G07580.4"/>
    <property type="gene ID" value="OPUNC04G07580"/>
</dbReference>
<keyword evidence="3" id="KW-1185">Reference proteome</keyword>
<dbReference type="PANTHER" id="PTHR13318">
    <property type="entry name" value="PARTNER OF PAIRED, ISOFORM B-RELATED"/>
    <property type="match status" value="1"/>
</dbReference>
<dbReference type="InterPro" id="IPR006553">
    <property type="entry name" value="Leu-rich_rpt_Cys-con_subtyp"/>
</dbReference>
<dbReference type="Gene3D" id="3.80.10.10">
    <property type="entry name" value="Ribonuclease Inhibitor"/>
    <property type="match status" value="2"/>
</dbReference>
<dbReference type="Gene3D" id="1.20.1280.50">
    <property type="match status" value="1"/>
</dbReference>
<dbReference type="Pfam" id="PF00646">
    <property type="entry name" value="F-box"/>
    <property type="match status" value="1"/>
</dbReference>
<dbReference type="FunFam" id="3.80.10.10:FF:000690">
    <property type="entry name" value="F-box/LRR-repeat protein 14"/>
    <property type="match status" value="1"/>
</dbReference>
<dbReference type="GO" id="GO:0031146">
    <property type="term" value="P:SCF-dependent proteasomal ubiquitin-dependent protein catabolic process"/>
    <property type="evidence" value="ECO:0007669"/>
    <property type="project" value="TreeGrafter"/>
</dbReference>
<reference evidence="2" key="1">
    <citation type="submission" date="2015-04" db="UniProtKB">
        <authorList>
            <consortium name="EnsemblPlants"/>
        </authorList>
    </citation>
    <scope>IDENTIFICATION</scope>
</reference>
<dbReference type="FunFam" id="1.20.1280.50:FF:000023">
    <property type="entry name" value="F-box/LRR-repeat protein 4"/>
    <property type="match status" value="1"/>
</dbReference>
<protein>
    <recommendedName>
        <fullName evidence="1">F-box domain-containing protein</fullName>
    </recommendedName>
</protein>
<dbReference type="InterPro" id="IPR032675">
    <property type="entry name" value="LRR_dom_sf"/>
</dbReference>
<dbReference type="GO" id="GO:0019005">
    <property type="term" value="C:SCF ubiquitin ligase complex"/>
    <property type="evidence" value="ECO:0007669"/>
    <property type="project" value="TreeGrafter"/>
</dbReference>
<dbReference type="InterPro" id="IPR001810">
    <property type="entry name" value="F-box_dom"/>
</dbReference>
<sequence>MEHLSEELIIEILKRITRTSDLNSLSLVSKQLYTIDAEQRATICVGCGLAIEALPALFSRFPNLHKVEINYSGWAPGNGSQIDNQCLRLLSFSLPLLNDLTLSFCSEINDSGLAGLTNCKMLMSLKLNSTPEITSRGLFSLAIGCKALSSLHLNNFKGIASSTEWLDYLGNEGSLEELVVKNCKKIGQYHFLKFGPGWMKLQKFEFENEQSFWSIFRRDRDPSYKAHTYRYDLLCEGLKDLRLVRIVTEPEGPEIGLRFLLGKCRSLEKLSLENVSGLIDNDMIVLSQTCKNLKSISLWLKPEHYLVDGHIEFRTGFTNESLKALALNCPLLEDVETFTGCEHWDPPEIGFTQEGLVSFVQSCPIRVLVLNGALFLNNKGMKALSSAQFLETLSLIDCDEVTDHGMRFIVQFPCLINLTLRYCKRVTDVGMTKLAHAQKL</sequence>
<reference evidence="2" key="2">
    <citation type="submission" date="2018-05" db="EMBL/GenBank/DDBJ databases">
        <title>OpunRS2 (Oryza punctata Reference Sequence Version 2).</title>
        <authorList>
            <person name="Zhang J."/>
            <person name="Kudrna D."/>
            <person name="Lee S."/>
            <person name="Talag J."/>
            <person name="Welchert J."/>
            <person name="Wing R.A."/>
        </authorList>
    </citation>
    <scope>NUCLEOTIDE SEQUENCE [LARGE SCALE GENOMIC DNA]</scope>
</reference>
<dbReference type="OMA" id="SIPCENM"/>
<dbReference type="PANTHER" id="PTHR13318:SF182">
    <property type="entry name" value="F-BOX_LRR-REPEAT PROTEIN 14"/>
    <property type="match status" value="1"/>
</dbReference>
<evidence type="ECO:0000313" key="2">
    <source>
        <dbReference type="EnsemblPlants" id="OPUNC04G07580.2"/>
    </source>
</evidence>
<dbReference type="EnsemblPlants" id="OPUNC04G07580.2">
    <property type="protein sequence ID" value="OPUNC04G07580.2"/>
    <property type="gene ID" value="OPUNC04G07580"/>
</dbReference>
<evidence type="ECO:0000259" key="1">
    <source>
        <dbReference type="Pfam" id="PF00646"/>
    </source>
</evidence>
<dbReference type="HOGENOM" id="CLU_031019_1_0_1"/>